<organism evidence="1 2">
    <name type="scientific">Effrenium voratum</name>
    <dbReference type="NCBI Taxonomy" id="2562239"/>
    <lineage>
        <taxon>Eukaryota</taxon>
        <taxon>Sar</taxon>
        <taxon>Alveolata</taxon>
        <taxon>Dinophyceae</taxon>
        <taxon>Suessiales</taxon>
        <taxon>Symbiodiniaceae</taxon>
        <taxon>Effrenium</taxon>
    </lineage>
</organism>
<comment type="caution">
    <text evidence="1">The sequence shown here is derived from an EMBL/GenBank/DDBJ whole genome shotgun (WGS) entry which is preliminary data.</text>
</comment>
<sequence>MDSATTLLLGDVGSYMDDGDADLQQPLWSYMSSMLLTSTKPDPDLLSGLAARWVSYHAMDGFAVEGNEVIRVIAKEVRESRAKVCELDEKVREAKAECGCRMLAHQNTVDKMLRNTALTDNPYKFQARKQAADQWMSRMENALRSSSVAPRETELDHASNLFRTLLEKLVTTVQSENGPVMMLPDDCKASGAATWGEEEKDLMNLMEEAAKNDPPQLIQASPPRADAKLEEPVAKEDVRVKEDVEMALVATKAAKMVFMRKDTSQLEAS</sequence>
<dbReference type="AlphaFoldDB" id="A0AA36INH2"/>
<proteinExistence type="predicted"/>
<evidence type="ECO:0000313" key="2">
    <source>
        <dbReference type="Proteomes" id="UP001178507"/>
    </source>
</evidence>
<protein>
    <submittedName>
        <fullName evidence="1">Uncharacterized protein</fullName>
    </submittedName>
</protein>
<evidence type="ECO:0000313" key="1">
    <source>
        <dbReference type="EMBL" id="CAJ1390805.1"/>
    </source>
</evidence>
<reference evidence="1" key="1">
    <citation type="submission" date="2023-08" db="EMBL/GenBank/DDBJ databases">
        <authorList>
            <person name="Chen Y."/>
            <person name="Shah S."/>
            <person name="Dougan E. K."/>
            <person name="Thang M."/>
            <person name="Chan C."/>
        </authorList>
    </citation>
    <scope>NUCLEOTIDE SEQUENCE</scope>
</reference>
<keyword evidence="2" id="KW-1185">Reference proteome</keyword>
<gene>
    <name evidence="1" type="ORF">EVOR1521_LOCUS16122</name>
</gene>
<accession>A0AA36INH2</accession>
<dbReference type="EMBL" id="CAUJNA010002146">
    <property type="protein sequence ID" value="CAJ1390805.1"/>
    <property type="molecule type" value="Genomic_DNA"/>
</dbReference>
<name>A0AA36INH2_9DINO</name>
<dbReference type="Proteomes" id="UP001178507">
    <property type="component" value="Unassembled WGS sequence"/>
</dbReference>